<evidence type="ECO:0000256" key="5">
    <source>
        <dbReference type="PROSITE-ProRule" id="PRU00042"/>
    </source>
</evidence>
<feature type="compositionally biased region" description="Polar residues" evidence="7">
    <location>
        <begin position="130"/>
        <end position="140"/>
    </location>
</feature>
<name>A0ABQ7Q0T9_PLUXY</name>
<comment type="caution">
    <text evidence="10">The sequence shown here is derived from an EMBL/GenBank/DDBJ whole genome shotgun (WGS) entry which is preliminary data.</text>
</comment>
<keyword evidence="4 6" id="KW-0862">Zinc</keyword>
<dbReference type="EMBL" id="JAHIBW010000024">
    <property type="protein sequence ID" value="KAG7298339.1"/>
    <property type="molecule type" value="Genomic_DNA"/>
</dbReference>
<dbReference type="SMART" id="SM00355">
    <property type="entry name" value="ZnF_C2H2"/>
    <property type="match status" value="7"/>
</dbReference>
<accession>A0ABQ7Q0T9</accession>
<sequence>MTEVKWKIEHNLCRCCHAEGSFRNLGATWIDDCGQEEVYSLMLRNQLGLVLSKVEGLMSDVTYTICDACIHRLRDAGDFKRQVLACEQKFHDMYIRNMFTVGEPFQIKEEKEESYITITIDDDDDEPQVPTDNKQHSNYISDNSVNNDDDTTDKAQISDIEEQPTGNQKPKGKITRAMKLQMDTSRPKVSQKKKHSIKPQTKMDIPILYREEDDRHPGTCRDNEPSAENDKHACKICGKQHTRLMSLHIHLHAAHKRQLRSSANQLQNIKYYITDNGSTFNCSICHKKDEKRNVIIDHYRIHFKGVCLECETDFETGPKYRQHLLERHGIDQSHKCRACDATFTCIIGLKNHMNSFHRLGRKKKCDKCDYETYGTSAFRSHKISHMDVKRYRCRFCKKAFQHKRGMNLHENIHTKENLKMCNVCNTGFVQRTSLKFHMQKHHPGVLFV</sequence>
<dbReference type="SUPFAM" id="SSF57667">
    <property type="entry name" value="beta-beta-alpha zinc fingers"/>
    <property type="match status" value="2"/>
</dbReference>
<evidence type="ECO:0000313" key="11">
    <source>
        <dbReference type="Proteomes" id="UP000823941"/>
    </source>
</evidence>
<dbReference type="InterPro" id="IPR012934">
    <property type="entry name" value="Znf_AD"/>
</dbReference>
<dbReference type="PROSITE" id="PS50157">
    <property type="entry name" value="ZINC_FINGER_C2H2_2"/>
    <property type="match status" value="3"/>
</dbReference>
<dbReference type="Gene3D" id="3.30.160.60">
    <property type="entry name" value="Classic Zinc Finger"/>
    <property type="match status" value="3"/>
</dbReference>
<keyword evidence="2" id="KW-0677">Repeat</keyword>
<evidence type="ECO:0000256" key="4">
    <source>
        <dbReference type="ARBA" id="ARBA00022833"/>
    </source>
</evidence>
<reference evidence="10 11" key="1">
    <citation type="submission" date="2021-06" db="EMBL/GenBank/DDBJ databases">
        <title>A haploid diamondback moth (Plutella xylostella L.) genome assembly resolves 31 chromosomes and identifies a diamide resistance mutation.</title>
        <authorList>
            <person name="Ward C.M."/>
            <person name="Perry K.D."/>
            <person name="Baker G."/>
            <person name="Powis K."/>
            <person name="Heckel D.G."/>
            <person name="Baxter S.W."/>
        </authorList>
    </citation>
    <scope>NUCLEOTIDE SEQUENCE [LARGE SCALE GENOMIC DNA]</scope>
    <source>
        <strain evidence="10 11">LV</strain>
        <tissue evidence="10">Single pupa</tissue>
    </source>
</reference>
<feature type="domain" description="ZAD" evidence="9">
    <location>
        <begin position="11"/>
        <end position="93"/>
    </location>
</feature>
<dbReference type="InterPro" id="IPR036236">
    <property type="entry name" value="Znf_C2H2_sf"/>
</dbReference>
<feature type="binding site" evidence="6">
    <location>
        <position position="16"/>
    </location>
    <ligand>
        <name>Zn(2+)</name>
        <dbReference type="ChEBI" id="CHEBI:29105"/>
    </ligand>
</feature>
<evidence type="ECO:0000313" key="10">
    <source>
        <dbReference type="EMBL" id="KAG7298339.1"/>
    </source>
</evidence>
<dbReference type="Proteomes" id="UP000823941">
    <property type="component" value="Chromosome 24"/>
</dbReference>
<protein>
    <submittedName>
        <fullName evidence="10">Uncharacterized protein</fullName>
    </submittedName>
</protein>
<feature type="domain" description="C2H2-type" evidence="8">
    <location>
        <begin position="334"/>
        <end position="362"/>
    </location>
</feature>
<feature type="binding site" evidence="6">
    <location>
        <position position="66"/>
    </location>
    <ligand>
        <name>Zn(2+)</name>
        <dbReference type="ChEBI" id="CHEBI:29105"/>
    </ligand>
</feature>
<evidence type="ECO:0000259" key="8">
    <source>
        <dbReference type="PROSITE" id="PS50157"/>
    </source>
</evidence>
<keyword evidence="3 5" id="KW-0863">Zinc-finger</keyword>
<dbReference type="PANTHER" id="PTHR24379:SF121">
    <property type="entry name" value="C2H2-TYPE DOMAIN-CONTAINING PROTEIN"/>
    <property type="match status" value="1"/>
</dbReference>
<evidence type="ECO:0000256" key="3">
    <source>
        <dbReference type="ARBA" id="ARBA00022771"/>
    </source>
</evidence>
<dbReference type="InterPro" id="IPR013087">
    <property type="entry name" value="Znf_C2H2_type"/>
</dbReference>
<dbReference type="PANTHER" id="PTHR24379">
    <property type="entry name" value="KRAB AND ZINC FINGER DOMAIN-CONTAINING"/>
    <property type="match status" value="1"/>
</dbReference>
<dbReference type="SMART" id="SM00868">
    <property type="entry name" value="zf-AD"/>
    <property type="match status" value="1"/>
</dbReference>
<gene>
    <name evidence="10" type="ORF">JYU34_017942</name>
</gene>
<dbReference type="PROSITE" id="PS00028">
    <property type="entry name" value="ZINC_FINGER_C2H2_1"/>
    <property type="match status" value="3"/>
</dbReference>
<organism evidence="10 11">
    <name type="scientific">Plutella xylostella</name>
    <name type="common">Diamondback moth</name>
    <name type="synonym">Plutella maculipennis</name>
    <dbReference type="NCBI Taxonomy" id="51655"/>
    <lineage>
        <taxon>Eukaryota</taxon>
        <taxon>Metazoa</taxon>
        <taxon>Ecdysozoa</taxon>
        <taxon>Arthropoda</taxon>
        <taxon>Hexapoda</taxon>
        <taxon>Insecta</taxon>
        <taxon>Pterygota</taxon>
        <taxon>Neoptera</taxon>
        <taxon>Endopterygota</taxon>
        <taxon>Lepidoptera</taxon>
        <taxon>Glossata</taxon>
        <taxon>Ditrysia</taxon>
        <taxon>Yponomeutoidea</taxon>
        <taxon>Plutellidae</taxon>
        <taxon>Plutella</taxon>
    </lineage>
</organism>
<feature type="domain" description="C2H2-type" evidence="8">
    <location>
        <begin position="391"/>
        <end position="418"/>
    </location>
</feature>
<proteinExistence type="predicted"/>
<evidence type="ECO:0000256" key="1">
    <source>
        <dbReference type="ARBA" id="ARBA00022723"/>
    </source>
</evidence>
<keyword evidence="1 6" id="KW-0479">Metal-binding</keyword>
<evidence type="ECO:0000259" key="9">
    <source>
        <dbReference type="PROSITE" id="PS51915"/>
    </source>
</evidence>
<feature type="region of interest" description="Disordered" evidence="7">
    <location>
        <begin position="120"/>
        <end position="174"/>
    </location>
</feature>
<evidence type="ECO:0000256" key="7">
    <source>
        <dbReference type="SAM" id="MobiDB-lite"/>
    </source>
</evidence>
<keyword evidence="11" id="KW-1185">Reference proteome</keyword>
<feature type="domain" description="C2H2-type" evidence="8">
    <location>
        <begin position="419"/>
        <end position="444"/>
    </location>
</feature>
<dbReference type="PROSITE" id="PS51915">
    <property type="entry name" value="ZAD"/>
    <property type="match status" value="1"/>
</dbReference>
<evidence type="ECO:0000256" key="6">
    <source>
        <dbReference type="PROSITE-ProRule" id="PRU01263"/>
    </source>
</evidence>
<feature type="binding site" evidence="6">
    <location>
        <position position="13"/>
    </location>
    <ligand>
        <name>Zn(2+)</name>
        <dbReference type="ChEBI" id="CHEBI:29105"/>
    </ligand>
</feature>
<feature type="binding site" evidence="6">
    <location>
        <position position="69"/>
    </location>
    <ligand>
        <name>Zn(2+)</name>
        <dbReference type="ChEBI" id="CHEBI:29105"/>
    </ligand>
</feature>
<evidence type="ECO:0000256" key="2">
    <source>
        <dbReference type="ARBA" id="ARBA00022737"/>
    </source>
</evidence>